<dbReference type="PANTHER" id="PTHR37181">
    <property type="entry name" value="F6A14.6 PROTEIN"/>
    <property type="match status" value="1"/>
</dbReference>
<comment type="caution">
    <text evidence="2">The sequence shown here is derived from an EMBL/GenBank/DDBJ whole genome shotgun (WGS) entry which is preliminary data.</text>
</comment>
<feature type="region of interest" description="Disordered" evidence="1">
    <location>
        <begin position="1"/>
        <end position="29"/>
    </location>
</feature>
<dbReference type="AlphaFoldDB" id="A0A699GX51"/>
<gene>
    <name evidence="2" type="ORF">Tci_241377</name>
</gene>
<evidence type="ECO:0000313" key="2">
    <source>
        <dbReference type="EMBL" id="GEW69401.1"/>
    </source>
</evidence>
<protein>
    <submittedName>
        <fullName evidence="2">Uncharacterized protein</fullName>
    </submittedName>
</protein>
<reference evidence="2" key="1">
    <citation type="journal article" date="2019" name="Sci. Rep.">
        <title>Draft genome of Tanacetum cinerariifolium, the natural source of mosquito coil.</title>
        <authorList>
            <person name="Yamashiro T."/>
            <person name="Shiraishi A."/>
            <person name="Satake H."/>
            <person name="Nakayama K."/>
        </authorList>
    </citation>
    <scope>NUCLEOTIDE SEQUENCE</scope>
</reference>
<organism evidence="2">
    <name type="scientific">Tanacetum cinerariifolium</name>
    <name type="common">Dalmatian daisy</name>
    <name type="synonym">Chrysanthemum cinerariifolium</name>
    <dbReference type="NCBI Taxonomy" id="118510"/>
    <lineage>
        <taxon>Eukaryota</taxon>
        <taxon>Viridiplantae</taxon>
        <taxon>Streptophyta</taxon>
        <taxon>Embryophyta</taxon>
        <taxon>Tracheophyta</taxon>
        <taxon>Spermatophyta</taxon>
        <taxon>Magnoliopsida</taxon>
        <taxon>eudicotyledons</taxon>
        <taxon>Gunneridae</taxon>
        <taxon>Pentapetalae</taxon>
        <taxon>asterids</taxon>
        <taxon>campanulids</taxon>
        <taxon>Asterales</taxon>
        <taxon>Asteraceae</taxon>
        <taxon>Asteroideae</taxon>
        <taxon>Anthemideae</taxon>
        <taxon>Anthemidinae</taxon>
        <taxon>Tanacetum</taxon>
    </lineage>
</organism>
<name>A0A699GX51_TANCI</name>
<sequence>MTETEIDRNRPKRSKRVEIGQNRSKTDEIDRKRMKSVENGRNLSKTVEICRNRSKMVEIGRKQRKLVENGRNQSKTVDGDLRFNDYWDSGLKFVQKSTISTALPRPYSSGEKKMSLVNDVAVLFVMGYDEFTSREFCLHYFVSLSNVDDVIFPACIGKLNGVEIMRFNGMKAIESVPSLENVTVCFGMVIDEHFSSLVMRAVFYEQVKSIEIVNSLASEARLCCTLANLNAHLKN</sequence>
<accession>A0A699GX51</accession>
<dbReference type="EMBL" id="BKCJ010069579">
    <property type="protein sequence ID" value="GEW69401.1"/>
    <property type="molecule type" value="Genomic_DNA"/>
</dbReference>
<proteinExistence type="predicted"/>
<evidence type="ECO:0000256" key="1">
    <source>
        <dbReference type="SAM" id="MobiDB-lite"/>
    </source>
</evidence>
<dbReference type="PANTHER" id="PTHR37181:SF1">
    <property type="entry name" value="F6A14.6 PROTEIN"/>
    <property type="match status" value="1"/>
</dbReference>